<dbReference type="InterPro" id="IPR008971">
    <property type="entry name" value="HSP40/DnaJ_pept-bd"/>
</dbReference>
<organism evidence="9 10">
    <name type="scientific">Strongyloides stercoralis</name>
    <name type="common">Threadworm</name>
    <dbReference type="NCBI Taxonomy" id="6248"/>
    <lineage>
        <taxon>Eukaryota</taxon>
        <taxon>Metazoa</taxon>
        <taxon>Ecdysozoa</taxon>
        <taxon>Nematoda</taxon>
        <taxon>Chromadorea</taxon>
        <taxon>Rhabditida</taxon>
        <taxon>Tylenchina</taxon>
        <taxon>Panagrolaimomorpha</taxon>
        <taxon>Strongyloidoidea</taxon>
        <taxon>Strongyloididae</taxon>
        <taxon>Strongyloides</taxon>
    </lineage>
</organism>
<dbReference type="FunFam" id="1.10.287.110:FF:000033">
    <property type="entry name" value="dnaJ homolog subfamily B member 13"/>
    <property type="match status" value="1"/>
</dbReference>
<dbReference type="SMART" id="SM00271">
    <property type="entry name" value="DnaJ"/>
    <property type="match status" value="1"/>
</dbReference>
<keyword evidence="9" id="KW-1185">Reference proteome</keyword>
<name>A0AAF5I2S3_STRER</name>
<dbReference type="WBParaSite" id="TCONS_00012123.p1">
    <property type="protein sequence ID" value="TCONS_00012123.p1"/>
    <property type="gene ID" value="XLOC_007500"/>
</dbReference>
<evidence type="ECO:0000256" key="6">
    <source>
        <dbReference type="ARBA" id="ARBA00077014"/>
    </source>
</evidence>
<evidence type="ECO:0000313" key="10">
    <source>
        <dbReference type="WBParaSite" id="TCONS_00012123.p1"/>
    </source>
</evidence>
<dbReference type="FunFam" id="2.60.260.20:FF:000002">
    <property type="entry name" value="Dnaj homolog subfamily b member"/>
    <property type="match status" value="1"/>
</dbReference>
<evidence type="ECO:0000256" key="3">
    <source>
        <dbReference type="ARBA" id="ARBA00023065"/>
    </source>
</evidence>
<dbReference type="PROSITE" id="PS00636">
    <property type="entry name" value="DNAJ_1"/>
    <property type="match status" value="1"/>
</dbReference>
<dbReference type="SUPFAM" id="SSF46565">
    <property type="entry name" value="Chaperone J-domain"/>
    <property type="match status" value="1"/>
</dbReference>
<dbReference type="GO" id="GO:0046961">
    <property type="term" value="F:proton-transporting ATPase activity, rotational mechanism"/>
    <property type="evidence" value="ECO:0007669"/>
    <property type="project" value="InterPro"/>
</dbReference>
<dbReference type="PROSITE" id="PS50076">
    <property type="entry name" value="DNAJ_2"/>
    <property type="match status" value="1"/>
</dbReference>
<dbReference type="Pfam" id="PF01991">
    <property type="entry name" value="vATP-synt_E"/>
    <property type="match status" value="1"/>
</dbReference>
<dbReference type="InterPro" id="IPR002939">
    <property type="entry name" value="DnaJ_C"/>
</dbReference>
<proteinExistence type="inferred from homology"/>
<dbReference type="GO" id="GO:0033178">
    <property type="term" value="C:proton-transporting two-sector ATPase complex, catalytic domain"/>
    <property type="evidence" value="ECO:0007669"/>
    <property type="project" value="InterPro"/>
</dbReference>
<evidence type="ECO:0000259" key="8">
    <source>
        <dbReference type="PROSITE" id="PS50076"/>
    </source>
</evidence>
<dbReference type="Gene3D" id="6.10.250.1620">
    <property type="match status" value="1"/>
</dbReference>
<feature type="domain" description="J" evidence="8">
    <location>
        <begin position="252"/>
        <end position="316"/>
    </location>
</feature>
<protein>
    <recommendedName>
        <fullName evidence="5">DnaJ homolog dnj-20</fullName>
    </recommendedName>
    <alternativeName>
        <fullName evidence="6">DnaJ domain protein 20</fullName>
    </alternativeName>
</protein>
<comment type="similarity">
    <text evidence="1">Belongs to the V-ATPase E subunit family.</text>
</comment>
<evidence type="ECO:0000256" key="7">
    <source>
        <dbReference type="SAM" id="Coils"/>
    </source>
</evidence>
<dbReference type="GO" id="GO:0051087">
    <property type="term" value="F:protein-folding chaperone binding"/>
    <property type="evidence" value="ECO:0007669"/>
    <property type="project" value="TreeGrafter"/>
</dbReference>
<keyword evidence="3" id="KW-0406">Ion transport</keyword>
<reference evidence="10" key="1">
    <citation type="submission" date="2024-02" db="UniProtKB">
        <authorList>
            <consortium name="WormBaseParasite"/>
        </authorList>
    </citation>
    <scope>IDENTIFICATION</scope>
</reference>
<evidence type="ECO:0000256" key="1">
    <source>
        <dbReference type="ARBA" id="ARBA00005901"/>
    </source>
</evidence>
<dbReference type="InterPro" id="IPR051339">
    <property type="entry name" value="DnaJ_subfamily_B"/>
</dbReference>
<evidence type="ECO:0000256" key="5">
    <source>
        <dbReference type="ARBA" id="ARBA00069674"/>
    </source>
</evidence>
<keyword evidence="4" id="KW-0143">Chaperone</keyword>
<dbReference type="CDD" id="cd10747">
    <property type="entry name" value="DnaJ_C"/>
    <property type="match status" value="1"/>
</dbReference>
<accession>A0AAF5I2S3</accession>
<dbReference type="GO" id="GO:0051082">
    <property type="term" value="F:unfolded protein binding"/>
    <property type="evidence" value="ECO:0007669"/>
    <property type="project" value="InterPro"/>
</dbReference>
<feature type="coiled-coil region" evidence="7">
    <location>
        <begin position="11"/>
        <end position="38"/>
    </location>
</feature>
<dbReference type="GO" id="GO:0005829">
    <property type="term" value="C:cytosol"/>
    <property type="evidence" value="ECO:0007669"/>
    <property type="project" value="TreeGrafter"/>
</dbReference>
<dbReference type="Gene3D" id="1.10.287.110">
    <property type="entry name" value="DnaJ domain"/>
    <property type="match status" value="1"/>
</dbReference>
<dbReference type="InterPro" id="IPR001623">
    <property type="entry name" value="DnaJ_domain"/>
</dbReference>
<dbReference type="GO" id="GO:0006457">
    <property type="term" value="P:protein folding"/>
    <property type="evidence" value="ECO:0007669"/>
    <property type="project" value="InterPro"/>
</dbReference>
<dbReference type="SUPFAM" id="SSF49493">
    <property type="entry name" value="HSP40/DnaJ peptide-binding domain"/>
    <property type="match status" value="2"/>
</dbReference>
<dbReference type="InterPro" id="IPR002842">
    <property type="entry name" value="ATPase_V1_Esu"/>
</dbReference>
<sequence length="588" mass="65615">VRFRMNDNDVQKQLRNMIAFIEQEANEKAEEIDAKADEEYSIEKGRLVQLQRTKINEYYDKKLKQVKLQRKIQTSQMLNEGRLQVLKAREEHLNNVIDEARSQLIGITTSDKYQNILEGLIKQALFQILEKDVTLKCRESDIPLVNKVLPGCVEELNRQWGECCNVTVDTSNFLPSTGAGGVEVSAKNGRIVVTSTLESRLNLIANQSFDIIIYFFCFPNFWKIPVESWSLLSMNSQTYFTNFASIAIMGKDYYKILGIDKGASDADIKKAYRKMAMKYHPDKNKDPSAEAKFKEIAEAYDVLSDPQKKEVFDKYGEEGLKGTGGSPAGNGGGAGPGFHYTFQGDPRDIFAQFMGGDDIINQLFGSMGGGGSSFMGGMGGMPGMSGMGGMGGMGGMNGFTSGGHHQKKKAVQDPPIERELAVSLEELYKGIVKKIKITKKVIQATGATKVESKVLEINVKPGWKEGTKITFHKEGDERPGHIAADIIFVLKQKPHTIYEREGSNIIYKHKITLREALLGTEIHVPLIDGSRERLRLEPIISPQTTRIISGKGMPDPKVQRKGDFVVKFDIQFPKHLSAEARDFVARHF</sequence>
<dbReference type="Proteomes" id="UP000035681">
    <property type="component" value="Unplaced"/>
</dbReference>
<dbReference type="FunFam" id="2.60.260.20:FF:000013">
    <property type="entry name" value="DnaJ subfamily B member 11"/>
    <property type="match status" value="1"/>
</dbReference>
<dbReference type="AlphaFoldDB" id="A0AAF5I2S3"/>
<evidence type="ECO:0000313" key="9">
    <source>
        <dbReference type="Proteomes" id="UP000035681"/>
    </source>
</evidence>
<dbReference type="InterPro" id="IPR018253">
    <property type="entry name" value="DnaJ_domain_CS"/>
</dbReference>
<dbReference type="Gene3D" id="2.60.260.20">
    <property type="entry name" value="Urease metallochaperone UreE, N-terminal domain"/>
    <property type="match status" value="2"/>
</dbReference>
<dbReference type="InterPro" id="IPR038495">
    <property type="entry name" value="ATPase_E_C"/>
</dbReference>
<dbReference type="PANTHER" id="PTHR24078:SF553">
    <property type="entry name" value="DNAJ HOMOLOG SUBFAMILY B MEMBER 5"/>
    <property type="match status" value="1"/>
</dbReference>
<dbReference type="Pfam" id="PF00226">
    <property type="entry name" value="DnaJ"/>
    <property type="match status" value="1"/>
</dbReference>
<dbReference type="Pfam" id="PF01556">
    <property type="entry name" value="DnaJ_C"/>
    <property type="match status" value="1"/>
</dbReference>
<dbReference type="CDD" id="cd06257">
    <property type="entry name" value="DnaJ"/>
    <property type="match status" value="1"/>
</dbReference>
<dbReference type="PRINTS" id="PR00625">
    <property type="entry name" value="JDOMAIN"/>
</dbReference>
<dbReference type="PANTHER" id="PTHR24078">
    <property type="entry name" value="DNAJ HOMOLOG SUBFAMILY C MEMBER"/>
    <property type="match status" value="1"/>
</dbReference>
<dbReference type="InterPro" id="IPR036869">
    <property type="entry name" value="J_dom_sf"/>
</dbReference>
<dbReference type="SUPFAM" id="SSF160527">
    <property type="entry name" value="V-type ATPase subunit E-like"/>
    <property type="match status" value="1"/>
</dbReference>
<keyword evidence="2" id="KW-0813">Transport</keyword>
<dbReference type="HAMAP" id="MF_00311">
    <property type="entry name" value="ATP_synth_E_arch"/>
    <property type="match status" value="1"/>
</dbReference>
<evidence type="ECO:0000256" key="4">
    <source>
        <dbReference type="ARBA" id="ARBA00023186"/>
    </source>
</evidence>
<evidence type="ECO:0000256" key="2">
    <source>
        <dbReference type="ARBA" id="ARBA00022448"/>
    </source>
</evidence>
<dbReference type="Gene3D" id="3.30.2320.30">
    <property type="entry name" value="ATP synthase, E subunit, C-terminal"/>
    <property type="match status" value="1"/>
</dbReference>
<keyword evidence="7" id="KW-0175">Coiled coil</keyword>